<dbReference type="InterPro" id="IPR005630">
    <property type="entry name" value="Terpene_synthase_metal-bd"/>
</dbReference>
<sequence length="573" mass="65368">MFPAATFRMTIRCPWHHQVRCSSAAPETPKGGQPLPRRRSANYQPSSWDYDALLSLKGRDGRDLELSPCYDKLKDSIMDLMHSKAEPYCKLKAIDTMQRLGISYHFEQEISRVLNSMSMENADDRHMDDIALTALKFRLLRENGFPTDQETLRCHNIESRCVKMTLQKDVDGLLSLYEASCLAYGDEEILDVARTFSAGALKELMPSMLPQLRKRVALDLELPLHWRAPRLETRLSIDRNANNISMCPLLLQFAKINFNMVQDVHQQDLSTVTRWWRHTALGEKLTFARDRLMECFYYATGIVWEPNTGTCREMLAKVSCLIVHLDDVYDVFGTMDELVLFTDAIGRWDTNPSDALPEYMKALYSVIYNTSNEVADHALKEHGCSMHSLLQKAWHDISMAFLMEAKWYYGNHRPSLQEYLENGWVSSSAPLLLLHAFPMSNSYDNMNTIAQIQNNPRLVQSASLILRLCNDSATHSAELQRGDAPSSIAIHMSENGSNEQDSRKAMKDLILKSWKIINQEAFDVCQFSKPFTKACVNLARISHCIYHGGDGFGSSSDLKTKQIKQLFLEPIEV</sequence>
<protein>
    <recommendedName>
        <fullName evidence="10">Terpene synthase N-terminal domain-containing protein</fullName>
    </recommendedName>
</protein>
<dbReference type="Gene3D" id="1.50.10.130">
    <property type="entry name" value="Terpene synthase, N-terminal domain"/>
    <property type="match status" value="1"/>
</dbReference>
<gene>
    <name evidence="8" type="ORF">EJB05_53672</name>
</gene>
<keyword evidence="3" id="KW-0479">Metal-binding</keyword>
<dbReference type="Pfam" id="PF01397">
    <property type="entry name" value="Terpene_synth"/>
    <property type="match status" value="1"/>
</dbReference>
<dbReference type="AlphaFoldDB" id="A0A5J9SPJ4"/>
<evidence type="ECO:0008006" key="10">
    <source>
        <dbReference type="Google" id="ProtNLM"/>
    </source>
</evidence>
<feature type="non-terminal residue" evidence="8">
    <location>
        <position position="1"/>
    </location>
</feature>
<accession>A0A5J9SPJ4</accession>
<reference evidence="8 9" key="1">
    <citation type="journal article" date="2019" name="Sci. Rep.">
        <title>A high-quality genome of Eragrostis curvula grass provides insights into Poaceae evolution and supports new strategies to enhance forage quality.</title>
        <authorList>
            <person name="Carballo J."/>
            <person name="Santos B.A.C.M."/>
            <person name="Zappacosta D."/>
            <person name="Garbus I."/>
            <person name="Selva J.P."/>
            <person name="Gallo C.A."/>
            <person name="Diaz A."/>
            <person name="Albertini E."/>
            <person name="Caccamo M."/>
            <person name="Echenique V."/>
        </authorList>
    </citation>
    <scope>NUCLEOTIDE SEQUENCE [LARGE SCALE GENOMIC DNA]</scope>
    <source>
        <strain evidence="9">cv. Victoria</strain>
        <tissue evidence="8">Leaf</tissue>
    </source>
</reference>
<dbReference type="Pfam" id="PF03936">
    <property type="entry name" value="Terpene_synth_C"/>
    <property type="match status" value="1"/>
</dbReference>
<dbReference type="SFLD" id="SFLDS00005">
    <property type="entry name" value="Isoprenoid_Synthase_Type_I"/>
    <property type="match status" value="1"/>
</dbReference>
<evidence type="ECO:0000256" key="2">
    <source>
        <dbReference type="ARBA" id="ARBA00001946"/>
    </source>
</evidence>
<proteinExistence type="predicted"/>
<dbReference type="OrthoDB" id="746449at2759"/>
<dbReference type="SFLD" id="SFLDG01019">
    <property type="entry name" value="Terpene_Cyclase_Like_1_C_Termi"/>
    <property type="match status" value="1"/>
</dbReference>
<comment type="cofactor">
    <cofactor evidence="2">
        <name>Mg(2+)</name>
        <dbReference type="ChEBI" id="CHEBI:18420"/>
    </cofactor>
</comment>
<dbReference type="PANTHER" id="PTHR31225:SF252">
    <property type="entry name" value="TERPENE SYNTHASE 12-RELATED"/>
    <property type="match status" value="1"/>
</dbReference>
<dbReference type="Gene3D" id="1.10.600.10">
    <property type="entry name" value="Farnesyl Diphosphate Synthase"/>
    <property type="match status" value="1"/>
</dbReference>
<dbReference type="InterPro" id="IPR008949">
    <property type="entry name" value="Isoprenoid_synthase_dom_sf"/>
</dbReference>
<keyword evidence="9" id="KW-1185">Reference proteome</keyword>
<feature type="domain" description="Terpene synthase N-terminal" evidence="6">
    <location>
        <begin position="69"/>
        <end position="216"/>
    </location>
</feature>
<comment type="caution">
    <text evidence="8">The sequence shown here is derived from an EMBL/GenBank/DDBJ whole genome shotgun (WGS) entry which is preliminary data.</text>
</comment>
<evidence type="ECO:0000259" key="7">
    <source>
        <dbReference type="Pfam" id="PF03936"/>
    </source>
</evidence>
<dbReference type="EMBL" id="RWGY01000530">
    <property type="protein sequence ID" value="TVU00894.1"/>
    <property type="molecule type" value="Genomic_DNA"/>
</dbReference>
<dbReference type="GO" id="GO:0016102">
    <property type="term" value="P:diterpenoid biosynthetic process"/>
    <property type="evidence" value="ECO:0007669"/>
    <property type="project" value="InterPro"/>
</dbReference>
<dbReference type="FunFam" id="1.10.600.10:FF:000007">
    <property type="entry name" value="Isoprene synthase, chloroplastic"/>
    <property type="match status" value="1"/>
</dbReference>
<comment type="cofactor">
    <cofactor evidence="1">
        <name>Mn(2+)</name>
        <dbReference type="ChEBI" id="CHEBI:29035"/>
    </cofactor>
</comment>
<dbReference type="GO" id="GO:0010333">
    <property type="term" value="F:terpene synthase activity"/>
    <property type="evidence" value="ECO:0007669"/>
    <property type="project" value="InterPro"/>
</dbReference>
<dbReference type="InterPro" id="IPR050148">
    <property type="entry name" value="Terpene_synthase-like"/>
</dbReference>
<dbReference type="Gramene" id="TVU00894">
    <property type="protein sequence ID" value="TVU00894"/>
    <property type="gene ID" value="EJB05_53672"/>
</dbReference>
<dbReference type="InterPro" id="IPR036965">
    <property type="entry name" value="Terpene_synth_N_sf"/>
</dbReference>
<evidence type="ECO:0000256" key="5">
    <source>
        <dbReference type="SAM" id="MobiDB-lite"/>
    </source>
</evidence>
<dbReference type="CDD" id="cd00684">
    <property type="entry name" value="Terpene_cyclase_plant_C1"/>
    <property type="match status" value="1"/>
</dbReference>
<name>A0A5J9SPJ4_9POAL</name>
<dbReference type="SUPFAM" id="SSF48239">
    <property type="entry name" value="Terpenoid cyclases/Protein prenyltransferases"/>
    <property type="match status" value="1"/>
</dbReference>
<evidence type="ECO:0000256" key="3">
    <source>
        <dbReference type="ARBA" id="ARBA00022723"/>
    </source>
</evidence>
<evidence type="ECO:0000256" key="1">
    <source>
        <dbReference type="ARBA" id="ARBA00001936"/>
    </source>
</evidence>
<evidence type="ECO:0000256" key="4">
    <source>
        <dbReference type="ARBA" id="ARBA00022842"/>
    </source>
</evidence>
<organism evidence="8 9">
    <name type="scientific">Eragrostis curvula</name>
    <name type="common">weeping love grass</name>
    <dbReference type="NCBI Taxonomy" id="38414"/>
    <lineage>
        <taxon>Eukaryota</taxon>
        <taxon>Viridiplantae</taxon>
        <taxon>Streptophyta</taxon>
        <taxon>Embryophyta</taxon>
        <taxon>Tracheophyta</taxon>
        <taxon>Spermatophyta</taxon>
        <taxon>Magnoliopsida</taxon>
        <taxon>Liliopsida</taxon>
        <taxon>Poales</taxon>
        <taxon>Poaceae</taxon>
        <taxon>PACMAD clade</taxon>
        <taxon>Chloridoideae</taxon>
        <taxon>Eragrostideae</taxon>
        <taxon>Eragrostidinae</taxon>
        <taxon>Eragrostis</taxon>
    </lineage>
</organism>
<dbReference type="PANTHER" id="PTHR31225">
    <property type="entry name" value="OS04G0344100 PROTEIN-RELATED"/>
    <property type="match status" value="1"/>
</dbReference>
<dbReference type="SUPFAM" id="SSF48576">
    <property type="entry name" value="Terpenoid synthases"/>
    <property type="match status" value="1"/>
</dbReference>
<dbReference type="InterPro" id="IPR044814">
    <property type="entry name" value="Terpene_cyclase_plant_C1"/>
</dbReference>
<feature type="domain" description="Terpene synthase metal-binding" evidence="7">
    <location>
        <begin position="280"/>
        <end position="515"/>
    </location>
</feature>
<dbReference type="Proteomes" id="UP000324897">
    <property type="component" value="Unassembled WGS sequence"/>
</dbReference>
<dbReference type="InterPro" id="IPR008930">
    <property type="entry name" value="Terpenoid_cyclase/PrenylTrfase"/>
</dbReference>
<evidence type="ECO:0000313" key="8">
    <source>
        <dbReference type="EMBL" id="TVU00894.1"/>
    </source>
</evidence>
<dbReference type="GO" id="GO:0000287">
    <property type="term" value="F:magnesium ion binding"/>
    <property type="evidence" value="ECO:0007669"/>
    <property type="project" value="InterPro"/>
</dbReference>
<dbReference type="InterPro" id="IPR001906">
    <property type="entry name" value="Terpene_synth_N"/>
</dbReference>
<evidence type="ECO:0000313" key="9">
    <source>
        <dbReference type="Proteomes" id="UP000324897"/>
    </source>
</evidence>
<keyword evidence="4" id="KW-0460">Magnesium</keyword>
<dbReference type="InterPro" id="IPR034741">
    <property type="entry name" value="Terpene_cyclase-like_1_C"/>
</dbReference>
<feature type="region of interest" description="Disordered" evidence="5">
    <location>
        <begin position="22"/>
        <end position="43"/>
    </location>
</feature>
<evidence type="ECO:0000259" key="6">
    <source>
        <dbReference type="Pfam" id="PF01397"/>
    </source>
</evidence>